<dbReference type="EMBL" id="QNRX01000005">
    <property type="protein sequence ID" value="RBP66647.1"/>
    <property type="molecule type" value="Genomic_DNA"/>
</dbReference>
<accession>A0A366IA78</accession>
<dbReference type="OrthoDB" id="1778393at2"/>
<name>A0A366IA78_9FIRM</name>
<dbReference type="InterPro" id="IPR025062">
    <property type="entry name" value="DUF4003"/>
</dbReference>
<sequence length="329" mass="37335">MDNVLKQRCELFVRNRDIMKNHFRWDHSSLHPLCGSMYTERQLEVDEVKIKECKDIIKSNTGLLSPFRSTTNLILATVLSLESQAVIKFQKVLRIYDLLRKEFYSSDYLPLSAFVMADMVKDTDYKRVVEKAKEIYKRMKKEHPFLTSSEDSGFAIMFAISDLTVEEAITEMEKCYNFLQTQFFSANAVQSLSHALALGEENFLKKCNKVMEIFEGLKNRDCKFGTGVELAILGVLAMTTENTQQVINDIVEVNEYLLSFKGFGALGIAKKQRLMYSAILVEQEYKRQCENKLMEVASINSITSIIIAEQIAVTAAITASVTATNAANS</sequence>
<evidence type="ECO:0000313" key="1">
    <source>
        <dbReference type="EMBL" id="RBP66647.1"/>
    </source>
</evidence>
<dbReference type="AlphaFoldDB" id="A0A366IA78"/>
<dbReference type="Proteomes" id="UP000253490">
    <property type="component" value="Unassembled WGS sequence"/>
</dbReference>
<comment type="caution">
    <text evidence="1">The sequence shown here is derived from an EMBL/GenBank/DDBJ whole genome shotgun (WGS) entry which is preliminary data.</text>
</comment>
<organism evidence="1 2">
    <name type="scientific">Alkalibaculum bacchi</name>
    <dbReference type="NCBI Taxonomy" id="645887"/>
    <lineage>
        <taxon>Bacteria</taxon>
        <taxon>Bacillati</taxon>
        <taxon>Bacillota</taxon>
        <taxon>Clostridia</taxon>
        <taxon>Eubacteriales</taxon>
        <taxon>Eubacteriaceae</taxon>
        <taxon>Alkalibaculum</taxon>
    </lineage>
</organism>
<dbReference type="Pfam" id="PF13170">
    <property type="entry name" value="DUF4003"/>
    <property type="match status" value="1"/>
</dbReference>
<proteinExistence type="predicted"/>
<protein>
    <submittedName>
        <fullName evidence="1">Uncharacterized protein DUF4003</fullName>
    </submittedName>
</protein>
<evidence type="ECO:0000313" key="2">
    <source>
        <dbReference type="Proteomes" id="UP000253490"/>
    </source>
</evidence>
<keyword evidence="2" id="KW-1185">Reference proteome</keyword>
<gene>
    <name evidence="1" type="ORF">DES36_10526</name>
</gene>
<reference evidence="1 2" key="1">
    <citation type="submission" date="2018-06" db="EMBL/GenBank/DDBJ databases">
        <title>Genomic Encyclopedia of Type Strains, Phase IV (KMG-IV): sequencing the most valuable type-strain genomes for metagenomic binning, comparative biology and taxonomic classification.</title>
        <authorList>
            <person name="Goeker M."/>
        </authorList>
    </citation>
    <scope>NUCLEOTIDE SEQUENCE [LARGE SCALE GENOMIC DNA]</scope>
    <source>
        <strain evidence="1 2">DSM 22112</strain>
    </source>
</reference>
<dbReference type="RefSeq" id="WP_113920081.1">
    <property type="nucleotide sequence ID" value="NZ_QNRX01000005.1"/>
</dbReference>